<feature type="compositionally biased region" description="Polar residues" evidence="1">
    <location>
        <begin position="135"/>
        <end position="153"/>
    </location>
</feature>
<name>A0A822XMP3_NELNU</name>
<dbReference type="AlphaFoldDB" id="A0A822XMP3"/>
<feature type="region of interest" description="Disordered" evidence="1">
    <location>
        <begin position="128"/>
        <end position="165"/>
    </location>
</feature>
<evidence type="ECO:0000313" key="2">
    <source>
        <dbReference type="EMBL" id="DAD20226.1"/>
    </source>
</evidence>
<evidence type="ECO:0000313" key="3">
    <source>
        <dbReference type="Proteomes" id="UP000607653"/>
    </source>
</evidence>
<dbReference type="Proteomes" id="UP000607653">
    <property type="component" value="Unassembled WGS sequence"/>
</dbReference>
<comment type="caution">
    <text evidence="2">The sequence shown here is derived from an EMBL/GenBank/DDBJ whole genome shotgun (WGS) entry which is preliminary data.</text>
</comment>
<sequence length="243" mass="27200">MTMTKLIHNRTTSPLCIFTHPLVRVTVLVFFILSGVLSSGITSMLLTSILLILSTLVFTFTKQKSVFVESPVKNEVLSSDGENQEGREDVLPEQHQEVKVVPQETETQDWSGMAELHDHVIRSPDFLSESESIDHSSTGGESEVDWSSPSNMGQIPGCSDDSISDDDSLIEIELPDGHYVGPKEEPKLRQTFNLPEFLPESVFRQQGLMELLAEINDMYEEENLIEIDISLGSIKYSRLEIEA</sequence>
<dbReference type="EMBL" id="DUZY01000001">
    <property type="protein sequence ID" value="DAD20226.1"/>
    <property type="molecule type" value="Genomic_DNA"/>
</dbReference>
<evidence type="ECO:0000256" key="1">
    <source>
        <dbReference type="SAM" id="MobiDB-lite"/>
    </source>
</evidence>
<feature type="region of interest" description="Disordered" evidence="1">
    <location>
        <begin position="77"/>
        <end position="107"/>
    </location>
</feature>
<reference evidence="2 3" key="1">
    <citation type="journal article" date="2020" name="Mol. Biol. Evol.">
        <title>Distinct Expression and Methylation Patterns for Genes with Different Fates following a Single Whole-Genome Duplication in Flowering Plants.</title>
        <authorList>
            <person name="Shi T."/>
            <person name="Rahmani R.S."/>
            <person name="Gugger P.F."/>
            <person name="Wang M."/>
            <person name="Li H."/>
            <person name="Zhang Y."/>
            <person name="Li Z."/>
            <person name="Wang Q."/>
            <person name="Van de Peer Y."/>
            <person name="Marchal K."/>
            <person name="Chen J."/>
        </authorList>
    </citation>
    <scope>NUCLEOTIDE SEQUENCE [LARGE SCALE GENOMIC DNA]</scope>
    <source>
        <tissue evidence="2">Leaf</tissue>
    </source>
</reference>
<proteinExistence type="predicted"/>
<keyword evidence="3" id="KW-1185">Reference proteome</keyword>
<gene>
    <name evidence="2" type="ORF">HUJ06_021689</name>
</gene>
<dbReference type="PANTHER" id="PTHR35708">
    <property type="entry name" value="GB|AAD25831.1"/>
    <property type="match status" value="1"/>
</dbReference>
<dbReference type="PANTHER" id="PTHR35708:SF3">
    <property type="entry name" value="GB|AAD25831.1"/>
    <property type="match status" value="1"/>
</dbReference>
<accession>A0A822XMP3</accession>
<organism evidence="2 3">
    <name type="scientific">Nelumbo nucifera</name>
    <name type="common">Sacred lotus</name>
    <dbReference type="NCBI Taxonomy" id="4432"/>
    <lineage>
        <taxon>Eukaryota</taxon>
        <taxon>Viridiplantae</taxon>
        <taxon>Streptophyta</taxon>
        <taxon>Embryophyta</taxon>
        <taxon>Tracheophyta</taxon>
        <taxon>Spermatophyta</taxon>
        <taxon>Magnoliopsida</taxon>
        <taxon>Proteales</taxon>
        <taxon>Nelumbonaceae</taxon>
        <taxon>Nelumbo</taxon>
    </lineage>
</organism>
<feature type="compositionally biased region" description="Basic and acidic residues" evidence="1">
    <location>
        <begin position="84"/>
        <end position="98"/>
    </location>
</feature>
<protein>
    <submittedName>
        <fullName evidence="2">Uncharacterized protein</fullName>
    </submittedName>
</protein>